<dbReference type="InterPro" id="IPR011946">
    <property type="entry name" value="Integrase_integron-type"/>
</dbReference>
<dbReference type="GO" id="GO:0003677">
    <property type="term" value="F:DNA binding"/>
    <property type="evidence" value="ECO:0007669"/>
    <property type="project" value="UniProtKB-UniRule"/>
</dbReference>
<evidence type="ECO:0000259" key="6">
    <source>
        <dbReference type="PROSITE" id="PS51898"/>
    </source>
</evidence>
<evidence type="ECO:0000256" key="5">
    <source>
        <dbReference type="PROSITE-ProRule" id="PRU01248"/>
    </source>
</evidence>
<dbReference type="NCBIfam" id="TIGR02249">
    <property type="entry name" value="integrase_gron"/>
    <property type="match status" value="1"/>
</dbReference>
<dbReference type="PROSITE" id="PS51898">
    <property type="entry name" value="TYR_RECOMBINASE"/>
    <property type="match status" value="1"/>
</dbReference>
<proteinExistence type="inferred from homology"/>
<dbReference type="GO" id="GO:0015074">
    <property type="term" value="P:DNA integration"/>
    <property type="evidence" value="ECO:0007669"/>
    <property type="project" value="UniProtKB-KW"/>
</dbReference>
<feature type="domain" description="Core-binding (CB)" evidence="7">
    <location>
        <begin position="1"/>
        <end position="86"/>
    </location>
</feature>
<organism evidence="8 9">
    <name type="scientific">Adhaeretor mobilis</name>
    <dbReference type="NCBI Taxonomy" id="1930276"/>
    <lineage>
        <taxon>Bacteria</taxon>
        <taxon>Pseudomonadati</taxon>
        <taxon>Planctomycetota</taxon>
        <taxon>Planctomycetia</taxon>
        <taxon>Pirellulales</taxon>
        <taxon>Lacipirellulaceae</taxon>
        <taxon>Adhaeretor</taxon>
    </lineage>
</organism>
<dbReference type="Gene3D" id="1.10.150.130">
    <property type="match status" value="1"/>
</dbReference>
<dbReference type="InterPro" id="IPR044068">
    <property type="entry name" value="CB"/>
</dbReference>
<comment type="similarity">
    <text evidence="1">Belongs to the 'phage' integrase family.</text>
</comment>
<keyword evidence="9" id="KW-1185">Reference proteome</keyword>
<keyword evidence="4" id="KW-0233">DNA recombination</keyword>
<dbReference type="InterPro" id="IPR011010">
    <property type="entry name" value="DNA_brk_join_enz"/>
</dbReference>
<gene>
    <name evidence="8" type="primary">xerC_4</name>
    <name evidence="8" type="ORF">HG15A2_37960</name>
</gene>
<evidence type="ECO:0000313" key="8">
    <source>
        <dbReference type="EMBL" id="QDT00458.1"/>
    </source>
</evidence>
<sequence length="289" mass="33452">MKLLNQVRQKLRAGHYAYRTEQAYVHWIERFIRWHAKIHKRWRHPSEMGTPEVEAFLSHLAVDRHVTSSTQNQALSALLFLYRHVIEKELGDLNAVRAARSRHLPTVLTPEEVGRLLECLQDRSEAHGAYALMASLMYGSGLRLMECCRLRIKDIDFGRNQVMVRQGKGNRDRAVPLPRTVRERVQQQVQWREKLHRRDLEGGEGRADLPHAFERKSPSAAYDLAWQFVFASDRLSRCPRTGRSGRHHLHENALQKSFQRAVRSAGIPKRATCHTLRHSFATHLLASVS</sequence>
<protein>
    <submittedName>
        <fullName evidence="8">Tyrosine recombinase XerC</fullName>
    </submittedName>
</protein>
<evidence type="ECO:0000259" key="7">
    <source>
        <dbReference type="PROSITE" id="PS51900"/>
    </source>
</evidence>
<dbReference type="InterPro" id="IPR004107">
    <property type="entry name" value="Integrase_SAM-like_N"/>
</dbReference>
<feature type="domain" description="Tyr recombinase" evidence="6">
    <location>
        <begin position="103"/>
        <end position="289"/>
    </location>
</feature>
<dbReference type="GO" id="GO:0006310">
    <property type="term" value="P:DNA recombination"/>
    <property type="evidence" value="ECO:0007669"/>
    <property type="project" value="UniProtKB-KW"/>
</dbReference>
<dbReference type="KEGG" id="amob:HG15A2_37960"/>
<evidence type="ECO:0000256" key="1">
    <source>
        <dbReference type="ARBA" id="ARBA00008857"/>
    </source>
</evidence>
<keyword evidence="3 5" id="KW-0238">DNA-binding</keyword>
<name>A0A517N092_9BACT</name>
<evidence type="ECO:0000256" key="2">
    <source>
        <dbReference type="ARBA" id="ARBA00022908"/>
    </source>
</evidence>
<dbReference type="PROSITE" id="PS51900">
    <property type="entry name" value="CB"/>
    <property type="match status" value="1"/>
</dbReference>
<dbReference type="SUPFAM" id="SSF56349">
    <property type="entry name" value="DNA breaking-rejoining enzymes"/>
    <property type="match status" value="1"/>
</dbReference>
<evidence type="ECO:0000313" key="9">
    <source>
        <dbReference type="Proteomes" id="UP000319852"/>
    </source>
</evidence>
<dbReference type="PANTHER" id="PTHR30349:SF64">
    <property type="entry name" value="PROPHAGE INTEGRASE INTD-RELATED"/>
    <property type="match status" value="1"/>
</dbReference>
<keyword evidence="2" id="KW-0229">DNA integration</keyword>
<dbReference type="InterPro" id="IPR050090">
    <property type="entry name" value="Tyrosine_recombinase_XerCD"/>
</dbReference>
<dbReference type="Gene3D" id="1.10.443.10">
    <property type="entry name" value="Intergrase catalytic core"/>
    <property type="match status" value="1"/>
</dbReference>
<dbReference type="InterPro" id="IPR010998">
    <property type="entry name" value="Integrase_recombinase_N"/>
</dbReference>
<dbReference type="AlphaFoldDB" id="A0A517N092"/>
<dbReference type="Pfam" id="PF00589">
    <property type="entry name" value="Phage_integrase"/>
    <property type="match status" value="1"/>
</dbReference>
<dbReference type="Proteomes" id="UP000319852">
    <property type="component" value="Chromosome"/>
</dbReference>
<evidence type="ECO:0000256" key="3">
    <source>
        <dbReference type="ARBA" id="ARBA00023125"/>
    </source>
</evidence>
<dbReference type="Pfam" id="PF13495">
    <property type="entry name" value="Phage_int_SAM_4"/>
    <property type="match status" value="1"/>
</dbReference>
<reference evidence="8 9" key="1">
    <citation type="submission" date="2019-02" db="EMBL/GenBank/DDBJ databases">
        <title>Deep-cultivation of Planctomycetes and their phenomic and genomic characterization uncovers novel biology.</title>
        <authorList>
            <person name="Wiegand S."/>
            <person name="Jogler M."/>
            <person name="Boedeker C."/>
            <person name="Pinto D."/>
            <person name="Vollmers J."/>
            <person name="Rivas-Marin E."/>
            <person name="Kohn T."/>
            <person name="Peeters S.H."/>
            <person name="Heuer A."/>
            <person name="Rast P."/>
            <person name="Oberbeckmann S."/>
            <person name="Bunk B."/>
            <person name="Jeske O."/>
            <person name="Meyerdierks A."/>
            <person name="Storesund J.E."/>
            <person name="Kallscheuer N."/>
            <person name="Luecker S."/>
            <person name="Lage O.M."/>
            <person name="Pohl T."/>
            <person name="Merkel B.J."/>
            <person name="Hornburger P."/>
            <person name="Mueller R.-W."/>
            <person name="Bruemmer F."/>
            <person name="Labrenz M."/>
            <person name="Spormann A.M."/>
            <person name="Op den Camp H."/>
            <person name="Overmann J."/>
            <person name="Amann R."/>
            <person name="Jetten M.S.M."/>
            <person name="Mascher T."/>
            <person name="Medema M.H."/>
            <person name="Devos D.P."/>
            <person name="Kaster A.-K."/>
            <person name="Ovreas L."/>
            <person name="Rohde M."/>
            <person name="Galperin M.Y."/>
            <person name="Jogler C."/>
        </authorList>
    </citation>
    <scope>NUCLEOTIDE SEQUENCE [LARGE SCALE GENOMIC DNA]</scope>
    <source>
        <strain evidence="8 9">HG15A2</strain>
    </source>
</reference>
<accession>A0A517N092</accession>
<dbReference type="InterPro" id="IPR002104">
    <property type="entry name" value="Integrase_catalytic"/>
</dbReference>
<evidence type="ECO:0000256" key="4">
    <source>
        <dbReference type="ARBA" id="ARBA00023172"/>
    </source>
</evidence>
<dbReference type="PANTHER" id="PTHR30349">
    <property type="entry name" value="PHAGE INTEGRASE-RELATED"/>
    <property type="match status" value="1"/>
</dbReference>
<dbReference type="InterPro" id="IPR013762">
    <property type="entry name" value="Integrase-like_cat_sf"/>
</dbReference>
<dbReference type="EMBL" id="CP036263">
    <property type="protein sequence ID" value="QDT00458.1"/>
    <property type="molecule type" value="Genomic_DNA"/>
</dbReference>